<comment type="caution">
    <text evidence="2">The sequence shown here is derived from an EMBL/GenBank/DDBJ whole genome shotgun (WGS) entry which is preliminary data.</text>
</comment>
<name>A0AA36CMX4_9BILA</name>
<feature type="region of interest" description="Disordered" evidence="1">
    <location>
        <begin position="1"/>
        <end position="28"/>
    </location>
</feature>
<protein>
    <submittedName>
        <fullName evidence="2">Uncharacterized protein</fullName>
    </submittedName>
</protein>
<organism evidence="2 3">
    <name type="scientific">Mesorhabditis spiculigera</name>
    <dbReference type="NCBI Taxonomy" id="96644"/>
    <lineage>
        <taxon>Eukaryota</taxon>
        <taxon>Metazoa</taxon>
        <taxon>Ecdysozoa</taxon>
        <taxon>Nematoda</taxon>
        <taxon>Chromadorea</taxon>
        <taxon>Rhabditida</taxon>
        <taxon>Rhabditina</taxon>
        <taxon>Rhabditomorpha</taxon>
        <taxon>Rhabditoidea</taxon>
        <taxon>Rhabditidae</taxon>
        <taxon>Mesorhabditinae</taxon>
        <taxon>Mesorhabditis</taxon>
    </lineage>
</organism>
<evidence type="ECO:0000313" key="3">
    <source>
        <dbReference type="Proteomes" id="UP001177023"/>
    </source>
</evidence>
<dbReference type="AlphaFoldDB" id="A0AA36CMX4"/>
<evidence type="ECO:0000313" key="2">
    <source>
        <dbReference type="EMBL" id="CAJ0570922.1"/>
    </source>
</evidence>
<feature type="non-terminal residue" evidence="2">
    <location>
        <position position="1"/>
    </location>
</feature>
<sequence length="123" mass="14022">MKGWDDFFGSATSGNSPAPRPPRRRAARKNAMMEIRSMIDEIKRMPLEDWGLKSSHEALREQQKNVRSSYCGAYRVEGSHYTSAHKEELGFRIKVYPRLNDAMKKGGPGAPMIRDAIDYYAIN</sequence>
<evidence type="ECO:0000256" key="1">
    <source>
        <dbReference type="SAM" id="MobiDB-lite"/>
    </source>
</evidence>
<reference evidence="2" key="1">
    <citation type="submission" date="2023-06" db="EMBL/GenBank/DDBJ databases">
        <authorList>
            <person name="Delattre M."/>
        </authorList>
    </citation>
    <scope>NUCLEOTIDE SEQUENCE</scope>
    <source>
        <strain evidence="2">AF72</strain>
    </source>
</reference>
<dbReference type="EMBL" id="CATQJA010002507">
    <property type="protein sequence ID" value="CAJ0570922.1"/>
    <property type="molecule type" value="Genomic_DNA"/>
</dbReference>
<accession>A0AA36CMX4</accession>
<keyword evidence="3" id="KW-1185">Reference proteome</keyword>
<proteinExistence type="predicted"/>
<dbReference type="Proteomes" id="UP001177023">
    <property type="component" value="Unassembled WGS sequence"/>
</dbReference>
<gene>
    <name evidence="2" type="ORF">MSPICULIGERA_LOCUS9353</name>
</gene>